<dbReference type="PROSITE" id="PS00889">
    <property type="entry name" value="CNMP_BINDING_2"/>
    <property type="match status" value="2"/>
</dbReference>
<protein>
    <recommendedName>
        <fullName evidence="2 9">cAMP-dependent protein kinase regulatory subunit</fullName>
    </recommendedName>
</protein>
<accession>A0A8J5QCW6</accession>
<dbReference type="SMART" id="SM00394">
    <property type="entry name" value="RIIa"/>
    <property type="match status" value="1"/>
</dbReference>
<keyword evidence="5" id="KW-0677">Repeat</keyword>
<dbReference type="Pfam" id="PF00027">
    <property type="entry name" value="cNMP_binding"/>
    <property type="match status" value="2"/>
</dbReference>
<proteinExistence type="inferred from homology"/>
<sequence length="468" mass="51583">MSQQQIVTDELVQLQKELISKNPPDVLQFCANYFNSKLQSQRNQLWSQQAKANAAGINLFPNVDNMTFNQAGAAFIHDRQPSFKSPFGLNDPHSIHDHDPHAPIVDHNGQQSDRQVGGGGAGGLFKSNFGVNTSPTDQKIKEVDPSAPQSIESQRQQHHNVAQLVSNIPIAFNANRRTSVSAEALNPAKLKSESWKPPVNNLSSSEEETLAANLKQNFLFKQLDPTSKRTVISALSSRKFPKDTVIIKQGDEGDYFYIIEKGTVDFYVNEAKVNTSSEGSSFGELALMYNAPRAATAIAATDVSCWALDRLTFRRILLEGTFNRRLMYEDFLKDIEVLKSLDDHARSKLADALHTEMYHKGDKIVVEGEQGENFYLIESGSCKVYNDKLGEITTLSKGDYFGEVALLNDLPRQATVEALDNVIVATLGKSGFQRLLGPAVDVLKQHDPTKTEDPTAVASSNASTTVVN</sequence>
<dbReference type="PROSITE" id="PS00888">
    <property type="entry name" value="CNMP_BINDING_1"/>
    <property type="match status" value="2"/>
</dbReference>
<dbReference type="GeneID" id="73472826"/>
<dbReference type="CDD" id="cd12098">
    <property type="entry name" value="DD_R_ScPKA-like"/>
    <property type="match status" value="1"/>
</dbReference>
<evidence type="ECO:0000256" key="7">
    <source>
        <dbReference type="ARBA" id="ARBA00023149"/>
    </source>
</evidence>
<dbReference type="InterPro" id="IPR050503">
    <property type="entry name" value="cAMP-dep_PK_reg_su-like"/>
</dbReference>
<reference evidence="12 13" key="1">
    <citation type="journal article" date="2021" name="DNA Res.">
        <title>Genome analysis of Candida subhashii reveals its hybrid nature and dual mitochondrial genome conformations.</title>
        <authorList>
            <person name="Mixao V."/>
            <person name="Hegedusova E."/>
            <person name="Saus E."/>
            <person name="Pryszcz L.P."/>
            <person name="Cillingova A."/>
            <person name="Nosek J."/>
            <person name="Gabaldon T."/>
        </authorList>
    </citation>
    <scope>NUCLEOTIDE SEQUENCE [LARGE SCALE GENOMIC DNA]</scope>
    <source>
        <strain evidence="12 13">CBS 10753</strain>
    </source>
</reference>
<dbReference type="GO" id="GO:0005952">
    <property type="term" value="C:cAMP-dependent protein kinase complex"/>
    <property type="evidence" value="ECO:0007669"/>
    <property type="project" value="InterPro"/>
</dbReference>
<dbReference type="InterPro" id="IPR003117">
    <property type="entry name" value="cAMP_dep_PK_reg_su_I/II_a/b"/>
</dbReference>
<dbReference type="InterPro" id="IPR000595">
    <property type="entry name" value="cNMP-bd_dom"/>
</dbReference>
<evidence type="ECO:0000256" key="3">
    <source>
        <dbReference type="ARBA" id="ARBA00022553"/>
    </source>
</evidence>
<feature type="domain" description="Cyclic nucleotide-binding" evidence="11">
    <location>
        <begin position="219"/>
        <end position="334"/>
    </location>
</feature>
<dbReference type="CDD" id="cd00038">
    <property type="entry name" value="CAP_ED"/>
    <property type="match status" value="2"/>
</dbReference>
<dbReference type="GO" id="GO:0009267">
    <property type="term" value="P:cellular response to starvation"/>
    <property type="evidence" value="ECO:0007669"/>
    <property type="project" value="UniProtKB-ARBA"/>
</dbReference>
<keyword evidence="7 9" id="KW-0114">cAMP</keyword>
<organism evidence="12 13">
    <name type="scientific">[Candida] subhashii</name>
    <dbReference type="NCBI Taxonomy" id="561895"/>
    <lineage>
        <taxon>Eukaryota</taxon>
        <taxon>Fungi</taxon>
        <taxon>Dikarya</taxon>
        <taxon>Ascomycota</taxon>
        <taxon>Saccharomycotina</taxon>
        <taxon>Pichiomycetes</taxon>
        <taxon>Debaryomycetaceae</taxon>
        <taxon>Spathaspora</taxon>
    </lineage>
</organism>
<keyword evidence="4 9" id="KW-0116">cAMP-binding</keyword>
<dbReference type="EMBL" id="JAGSYN010000299">
    <property type="protein sequence ID" value="KAG7660463.1"/>
    <property type="molecule type" value="Genomic_DNA"/>
</dbReference>
<comment type="subunit">
    <text evidence="8 9">Tetramer, composed of 2 regulatory (R) and 2 catalytic (C) subunits. In the presence of cAMP it dissociates into 2 active monomeric C subunits and an R dimer.</text>
</comment>
<dbReference type="InterPro" id="IPR012198">
    <property type="entry name" value="cAMP_dep_PK_reg_su"/>
</dbReference>
<keyword evidence="6 9" id="KW-0547">Nucleotide-binding</keyword>
<dbReference type="RefSeq" id="XP_049260697.1">
    <property type="nucleotide sequence ID" value="XM_049410157.1"/>
</dbReference>
<feature type="domain" description="Cyclic nucleotide-binding" evidence="11">
    <location>
        <begin position="337"/>
        <end position="453"/>
    </location>
</feature>
<comment type="similarity">
    <text evidence="1 9">Belongs to the cAMP-dependent kinase regulatory chain family.</text>
</comment>
<dbReference type="GO" id="GO:0030552">
    <property type="term" value="F:cAMP binding"/>
    <property type="evidence" value="ECO:0007669"/>
    <property type="project" value="UniProtKB-KW"/>
</dbReference>
<gene>
    <name evidence="12" type="ORF">J8A68_006027</name>
</gene>
<feature type="region of interest" description="Disordered" evidence="10">
    <location>
        <begin position="96"/>
        <end position="137"/>
    </location>
</feature>
<evidence type="ECO:0000256" key="6">
    <source>
        <dbReference type="ARBA" id="ARBA00022741"/>
    </source>
</evidence>
<dbReference type="GO" id="GO:0005634">
    <property type="term" value="C:nucleus"/>
    <property type="evidence" value="ECO:0007669"/>
    <property type="project" value="TreeGrafter"/>
</dbReference>
<keyword evidence="13" id="KW-1185">Reference proteome</keyword>
<evidence type="ECO:0000256" key="9">
    <source>
        <dbReference type="PIRNR" id="PIRNR000548"/>
    </source>
</evidence>
<dbReference type="FunFam" id="2.60.120.10:FF:000118">
    <property type="entry name" value="cAMP-dependent protein kinase regulatory subunit"/>
    <property type="match status" value="1"/>
</dbReference>
<dbReference type="AlphaFoldDB" id="A0A8J5QCW6"/>
<dbReference type="SMART" id="SM00100">
    <property type="entry name" value="cNMP"/>
    <property type="match status" value="2"/>
</dbReference>
<evidence type="ECO:0000256" key="4">
    <source>
        <dbReference type="ARBA" id="ARBA00022566"/>
    </source>
</evidence>
<name>A0A8J5QCW6_9ASCO</name>
<dbReference type="PANTHER" id="PTHR11635">
    <property type="entry name" value="CAMP-DEPENDENT PROTEIN KINASE REGULATORY CHAIN"/>
    <property type="match status" value="1"/>
</dbReference>
<evidence type="ECO:0000256" key="5">
    <source>
        <dbReference type="ARBA" id="ARBA00022737"/>
    </source>
</evidence>
<dbReference type="PIRSF" id="PIRSF000548">
    <property type="entry name" value="PK_regulatory"/>
    <property type="match status" value="1"/>
</dbReference>
<dbReference type="GO" id="GO:0005829">
    <property type="term" value="C:cytosol"/>
    <property type="evidence" value="ECO:0007669"/>
    <property type="project" value="TreeGrafter"/>
</dbReference>
<evidence type="ECO:0000313" key="12">
    <source>
        <dbReference type="EMBL" id="KAG7660463.1"/>
    </source>
</evidence>
<evidence type="ECO:0000256" key="10">
    <source>
        <dbReference type="SAM" id="MobiDB-lite"/>
    </source>
</evidence>
<dbReference type="FunFam" id="2.60.120.10:FF:000039">
    <property type="entry name" value="cAMP-dependent protein kinase regulatory subunit"/>
    <property type="match status" value="1"/>
</dbReference>
<dbReference type="PROSITE" id="PS50042">
    <property type="entry name" value="CNMP_BINDING_3"/>
    <property type="match status" value="2"/>
</dbReference>
<comment type="caution">
    <text evidence="12">The sequence shown here is derived from an EMBL/GenBank/DDBJ whole genome shotgun (WGS) entry which is preliminary data.</text>
</comment>
<dbReference type="Pfam" id="PF02197">
    <property type="entry name" value="RIIa"/>
    <property type="match status" value="1"/>
</dbReference>
<dbReference type="PANTHER" id="PTHR11635:SF152">
    <property type="entry name" value="CAMP-DEPENDENT PROTEIN KINASE TYPE I REGULATORY SUBUNIT-RELATED"/>
    <property type="match status" value="1"/>
</dbReference>
<keyword evidence="3" id="KW-0597">Phosphoprotein</keyword>
<evidence type="ECO:0000256" key="8">
    <source>
        <dbReference type="ARBA" id="ARBA00025979"/>
    </source>
</evidence>
<feature type="compositionally biased region" description="Polar residues" evidence="10">
    <location>
        <begin position="457"/>
        <end position="468"/>
    </location>
</feature>
<feature type="region of interest" description="Disordered" evidence="10">
    <location>
        <begin position="446"/>
        <end position="468"/>
    </location>
</feature>
<dbReference type="Proteomes" id="UP000694255">
    <property type="component" value="Unassembled WGS sequence"/>
</dbReference>
<evidence type="ECO:0000256" key="1">
    <source>
        <dbReference type="ARBA" id="ARBA00005753"/>
    </source>
</evidence>
<evidence type="ECO:0000313" key="13">
    <source>
        <dbReference type="Proteomes" id="UP000694255"/>
    </source>
</evidence>
<evidence type="ECO:0000256" key="2">
    <source>
        <dbReference type="ARBA" id="ARBA00020355"/>
    </source>
</evidence>
<dbReference type="InterPro" id="IPR018488">
    <property type="entry name" value="cNMP-bd_CS"/>
</dbReference>
<dbReference type="OrthoDB" id="417078at2759"/>
<dbReference type="GO" id="GO:0004862">
    <property type="term" value="F:cAMP-dependent protein kinase inhibitor activity"/>
    <property type="evidence" value="ECO:0007669"/>
    <property type="project" value="TreeGrafter"/>
</dbReference>
<dbReference type="GO" id="GO:0034236">
    <property type="term" value="F:protein kinase A catalytic subunit binding"/>
    <property type="evidence" value="ECO:0007669"/>
    <property type="project" value="TreeGrafter"/>
</dbReference>
<evidence type="ECO:0000259" key="11">
    <source>
        <dbReference type="PROSITE" id="PS50042"/>
    </source>
</evidence>